<reference evidence="1 2" key="1">
    <citation type="journal article" date="2016" name="Nat. Commun.">
        <title>Thousands of microbial genomes shed light on interconnected biogeochemical processes in an aquifer system.</title>
        <authorList>
            <person name="Anantharaman K."/>
            <person name="Brown C.T."/>
            <person name="Hug L.A."/>
            <person name="Sharon I."/>
            <person name="Castelle C.J."/>
            <person name="Probst A.J."/>
            <person name="Thomas B.C."/>
            <person name="Singh A."/>
            <person name="Wilkins M.J."/>
            <person name="Karaoz U."/>
            <person name="Brodie E.L."/>
            <person name="Williams K.H."/>
            <person name="Hubbard S.S."/>
            <person name="Banfield J.F."/>
        </authorList>
    </citation>
    <scope>NUCLEOTIDE SEQUENCE [LARGE SCALE GENOMIC DNA]</scope>
</reference>
<gene>
    <name evidence="1" type="ORF">A2Y62_20540</name>
</gene>
<evidence type="ECO:0000313" key="1">
    <source>
        <dbReference type="EMBL" id="OGF61813.1"/>
    </source>
</evidence>
<dbReference type="Proteomes" id="UP000178943">
    <property type="component" value="Unassembled WGS sequence"/>
</dbReference>
<dbReference type="SUPFAM" id="SSF103196">
    <property type="entry name" value="Roadblock/LC7 domain"/>
    <property type="match status" value="1"/>
</dbReference>
<protein>
    <recommendedName>
        <fullName evidence="3">Roadblock/LAMTOR2 domain-containing protein</fullName>
    </recommendedName>
</protein>
<dbReference type="AlphaFoldDB" id="A0A1F5VEE4"/>
<proteinExistence type="predicted"/>
<sequence length="103" mass="11678">MDFREVLNQIMQKLDDAYGLFLMGYDGIAIEKSLRSCSLNLDMLAAEYTNFLRVIDNSLASNNAGNLDELINVTDNVVILLKLITNEYFLFMVMNKDANFGRA</sequence>
<evidence type="ECO:0008006" key="3">
    <source>
        <dbReference type="Google" id="ProtNLM"/>
    </source>
</evidence>
<name>A0A1F5VEE4_9BACT</name>
<dbReference type="Gene3D" id="3.30.450.30">
    <property type="entry name" value="Dynein light chain 2a, cytoplasmic"/>
    <property type="match status" value="1"/>
</dbReference>
<accession>A0A1F5VEE4</accession>
<comment type="caution">
    <text evidence="1">The sequence shown here is derived from an EMBL/GenBank/DDBJ whole genome shotgun (WGS) entry which is preliminary data.</text>
</comment>
<evidence type="ECO:0000313" key="2">
    <source>
        <dbReference type="Proteomes" id="UP000178943"/>
    </source>
</evidence>
<dbReference type="EMBL" id="MFGW01000187">
    <property type="protein sequence ID" value="OGF61813.1"/>
    <property type="molecule type" value="Genomic_DNA"/>
</dbReference>
<dbReference type="STRING" id="1817863.A2Y62_20540"/>
<feature type="non-terminal residue" evidence="1">
    <location>
        <position position="103"/>
    </location>
</feature>
<organism evidence="1 2">
    <name type="scientific">Candidatus Fischerbacteria bacterium RBG_13_37_8</name>
    <dbReference type="NCBI Taxonomy" id="1817863"/>
    <lineage>
        <taxon>Bacteria</taxon>
        <taxon>Candidatus Fischeribacteriota</taxon>
    </lineage>
</organism>